<protein>
    <submittedName>
        <fullName evidence="4">TetR/AcrR family transcriptional regulator</fullName>
    </submittedName>
</protein>
<comment type="caution">
    <text evidence="4">The sequence shown here is derived from an EMBL/GenBank/DDBJ whole genome shotgun (WGS) entry which is preliminary data.</text>
</comment>
<proteinExistence type="predicted"/>
<evidence type="ECO:0000256" key="1">
    <source>
        <dbReference type="ARBA" id="ARBA00023125"/>
    </source>
</evidence>
<gene>
    <name evidence="4" type="ORF">MKJ03_12245</name>
</gene>
<name>A0ABT0D126_9HYPH</name>
<dbReference type="Proteomes" id="UP001522662">
    <property type="component" value="Unassembled WGS sequence"/>
</dbReference>
<dbReference type="SUPFAM" id="SSF46689">
    <property type="entry name" value="Homeodomain-like"/>
    <property type="match status" value="1"/>
</dbReference>
<dbReference type="RefSeq" id="WP_245136828.1">
    <property type="nucleotide sequence ID" value="NZ_CP128477.1"/>
</dbReference>
<reference evidence="4 5" key="1">
    <citation type="submission" date="2022-03" db="EMBL/GenBank/DDBJ databases">
        <title>Rhizobium SSM4.3 sp. nov., isolated from Sediment (Gouqi Island).</title>
        <authorList>
            <person name="Chen G."/>
        </authorList>
    </citation>
    <scope>NUCLEOTIDE SEQUENCE [LARGE SCALE GENOMIC DNA]</scope>
    <source>
        <strain evidence="4 5">SSM4.3</strain>
    </source>
</reference>
<keyword evidence="1 2" id="KW-0238">DNA-binding</keyword>
<evidence type="ECO:0000256" key="2">
    <source>
        <dbReference type="PROSITE-ProRule" id="PRU00335"/>
    </source>
</evidence>
<dbReference type="InterPro" id="IPR001647">
    <property type="entry name" value="HTH_TetR"/>
</dbReference>
<accession>A0ABT0D126</accession>
<feature type="DNA-binding region" description="H-T-H motif" evidence="2">
    <location>
        <begin position="25"/>
        <end position="44"/>
    </location>
</feature>
<dbReference type="InterPro" id="IPR009057">
    <property type="entry name" value="Homeodomain-like_sf"/>
</dbReference>
<organism evidence="4 5">
    <name type="scientific">Peteryoungia algae</name>
    <dbReference type="NCBI Taxonomy" id="2919917"/>
    <lineage>
        <taxon>Bacteria</taxon>
        <taxon>Pseudomonadati</taxon>
        <taxon>Pseudomonadota</taxon>
        <taxon>Alphaproteobacteria</taxon>
        <taxon>Hyphomicrobiales</taxon>
        <taxon>Rhizobiaceae</taxon>
        <taxon>Peteryoungia</taxon>
    </lineage>
</organism>
<evidence type="ECO:0000313" key="4">
    <source>
        <dbReference type="EMBL" id="MCJ8239103.1"/>
    </source>
</evidence>
<keyword evidence="5" id="KW-1185">Reference proteome</keyword>
<dbReference type="Gene3D" id="1.10.357.10">
    <property type="entry name" value="Tetracycline Repressor, domain 2"/>
    <property type="match status" value="1"/>
</dbReference>
<dbReference type="PROSITE" id="PS50977">
    <property type="entry name" value="HTH_TETR_2"/>
    <property type="match status" value="1"/>
</dbReference>
<evidence type="ECO:0000313" key="5">
    <source>
        <dbReference type="Proteomes" id="UP001522662"/>
    </source>
</evidence>
<sequence>MDGIREKIAAGLERAFASHGFAEPNVDTLREAAGVSLRTLYKYTPSRADMVKAALEHRHQRYMARVMDGLPDDPGEARALLMDRIGTWMQTEAAHGCLFHAAVAADPGNASVRDLLERHKKDVAERAAAAAGLAGQEVAMLVILEGLTQSWPLHGDQAVAAAKRLASAFASSNP</sequence>
<feature type="domain" description="HTH tetR-type" evidence="3">
    <location>
        <begin position="2"/>
        <end position="62"/>
    </location>
</feature>
<evidence type="ECO:0000259" key="3">
    <source>
        <dbReference type="PROSITE" id="PS50977"/>
    </source>
</evidence>
<dbReference type="EMBL" id="JALAYX010000003">
    <property type="protein sequence ID" value="MCJ8239103.1"/>
    <property type="molecule type" value="Genomic_DNA"/>
</dbReference>